<dbReference type="PROSITE" id="PS00211">
    <property type="entry name" value="ABC_TRANSPORTER_1"/>
    <property type="match status" value="1"/>
</dbReference>
<name>M2WZN5_GALSU</name>
<dbReference type="EMBL" id="KB454507">
    <property type="protein sequence ID" value="EME29545.1"/>
    <property type="molecule type" value="Genomic_DNA"/>
</dbReference>
<accession>M2WZN5</accession>
<feature type="transmembrane region" description="Helical" evidence="10">
    <location>
        <begin position="845"/>
        <end position="868"/>
    </location>
</feature>
<dbReference type="Gramene" id="EME29545">
    <property type="protein sequence ID" value="EME29545"/>
    <property type="gene ID" value="Gasu_29880"/>
</dbReference>
<dbReference type="SMART" id="SM00382">
    <property type="entry name" value="AAA"/>
    <property type="match status" value="1"/>
</dbReference>
<dbReference type="Gene3D" id="1.20.1560.10">
    <property type="entry name" value="ABC transporter type 1, transmembrane domain"/>
    <property type="match status" value="1"/>
</dbReference>
<dbReference type="STRING" id="130081.M2WZN5"/>
<dbReference type="InterPro" id="IPR017871">
    <property type="entry name" value="ABC_transporter-like_CS"/>
</dbReference>
<evidence type="ECO:0000256" key="3">
    <source>
        <dbReference type="ARBA" id="ARBA00022448"/>
    </source>
</evidence>
<dbReference type="InterPro" id="IPR027417">
    <property type="entry name" value="P-loop_NTPase"/>
</dbReference>
<organism evidence="13 14">
    <name type="scientific">Galdieria sulphuraria</name>
    <name type="common">Red alga</name>
    <dbReference type="NCBI Taxonomy" id="130081"/>
    <lineage>
        <taxon>Eukaryota</taxon>
        <taxon>Rhodophyta</taxon>
        <taxon>Bangiophyceae</taxon>
        <taxon>Galdieriales</taxon>
        <taxon>Galdieriaceae</taxon>
        <taxon>Galdieria</taxon>
    </lineage>
</organism>
<dbReference type="eggNOG" id="KOG0057">
    <property type="taxonomic scope" value="Eukaryota"/>
</dbReference>
<dbReference type="InterPro" id="IPR036640">
    <property type="entry name" value="ABC1_TM_sf"/>
</dbReference>
<keyword evidence="7 10" id="KW-1133">Transmembrane helix</keyword>
<feature type="transmembrane region" description="Helical" evidence="10">
    <location>
        <begin position="257"/>
        <end position="276"/>
    </location>
</feature>
<dbReference type="AlphaFoldDB" id="M2WZN5"/>
<dbReference type="PANTHER" id="PTHR24221">
    <property type="entry name" value="ATP-BINDING CASSETTE SUB-FAMILY B"/>
    <property type="match status" value="1"/>
</dbReference>
<dbReference type="InterPro" id="IPR011527">
    <property type="entry name" value="ABC1_TM_dom"/>
</dbReference>
<dbReference type="GO" id="GO:0070072">
    <property type="term" value="P:vacuolar proton-transporting V-type ATPase complex assembly"/>
    <property type="evidence" value="ECO:0007669"/>
    <property type="project" value="InterPro"/>
</dbReference>
<dbReference type="PANTHER" id="PTHR24221:SF654">
    <property type="entry name" value="ATP-BINDING CASSETTE SUB-FAMILY B MEMBER 6"/>
    <property type="match status" value="1"/>
</dbReference>
<evidence type="ECO:0000256" key="4">
    <source>
        <dbReference type="ARBA" id="ARBA00022692"/>
    </source>
</evidence>
<reference evidence="14" key="1">
    <citation type="journal article" date="2013" name="Science">
        <title>Gene transfer from bacteria and archaea facilitated evolution of an extremophilic eukaryote.</title>
        <authorList>
            <person name="Schonknecht G."/>
            <person name="Chen W.H."/>
            <person name="Ternes C.M."/>
            <person name="Barbier G.G."/>
            <person name="Shrestha R.P."/>
            <person name="Stanke M."/>
            <person name="Brautigam A."/>
            <person name="Baker B.J."/>
            <person name="Banfield J.F."/>
            <person name="Garavito R.M."/>
            <person name="Carr K."/>
            <person name="Wilkerson C."/>
            <person name="Rensing S.A."/>
            <person name="Gagneul D."/>
            <person name="Dickenson N.E."/>
            <person name="Oesterhelt C."/>
            <person name="Lercher M.J."/>
            <person name="Weber A.P."/>
        </authorList>
    </citation>
    <scope>NUCLEOTIDE SEQUENCE [LARGE SCALE GENOMIC DNA]</scope>
    <source>
        <strain evidence="14">074W</strain>
    </source>
</reference>
<feature type="transmembrane region" description="Helical" evidence="10">
    <location>
        <begin position="228"/>
        <end position="251"/>
    </location>
</feature>
<keyword evidence="6 13" id="KW-0067">ATP-binding</keyword>
<dbReference type="Pfam" id="PF11712">
    <property type="entry name" value="Vma12"/>
    <property type="match status" value="1"/>
</dbReference>
<dbReference type="OMA" id="VTIYMAK"/>
<evidence type="ECO:0000256" key="1">
    <source>
        <dbReference type="ARBA" id="ARBA00004141"/>
    </source>
</evidence>
<proteinExistence type="inferred from homology"/>
<protein>
    <recommendedName>
        <fullName evidence="2">Probable ATP-dependent transporter ycf16</fullName>
    </recommendedName>
</protein>
<dbReference type="PROSITE" id="PS50893">
    <property type="entry name" value="ABC_TRANSPORTER_2"/>
    <property type="match status" value="1"/>
</dbReference>
<dbReference type="PROSITE" id="PS50929">
    <property type="entry name" value="ABC_TM1F"/>
    <property type="match status" value="1"/>
</dbReference>
<evidence type="ECO:0000256" key="2">
    <source>
        <dbReference type="ARBA" id="ARBA00014334"/>
    </source>
</evidence>
<evidence type="ECO:0000313" key="14">
    <source>
        <dbReference type="Proteomes" id="UP000030680"/>
    </source>
</evidence>
<sequence length="883" mass="99664">MAFQFCICLSDERHTVNSVKLSYKNTMKFNWRWFSNLRRKEIPYHSITNGVSTSVASVDNQGFVIPLNNSVSRDSAQTPVNYSQVASYILPHLWPEGSLLKFRVLFCLLLVFLAKFANFLTPLALRSAVDFLGRETEANPSNSFLTSFVKFPNVYISVLAYALLRLTSTMLGELRQGVWQRVSQVTTRSLAVRSFSHILELSYEFHLGRKTGDIVSTLDRGINSISTLLGTFVFTLGPTIIELLLVCSVFVSLGSLLLAFTTALSVIAYGVWSVWLSEWRRSIRRQVNAKDNMVREKTVEAFGNFETVKYFCSENFETQRYMNAVEEYFEVSRKSQWSLSLLNSGQSLWICLGLGSAMLLTASRVMSGAESVGTFVMVNAYILQLYQPLSFLGTAYRMISSALTDLEKLILLLREQPDIQDKPEAPSLKCQGGEVVFERVSFSYKQNARGIHNISFHVPAGSTLAIVGVSGAGKSTITKLLFRLYDPDSGSIRIDNQLIGEVRQDSLRQAIGIVAQDTGLFHDTIRFNIQYSKPDASDEEVIEAAKVARIHDFICSLPNGYETIVGERGLRLSGGEKQRVAVARAVLKNPSILVLDEATSALDTETERAIQTSLMEVSKNRTTIIIAHRLSTVIHANNILVLQDGFCVEQGTHEELLSYSDVHRNLAALSSWSFQRRGSIMVQLQLSSEDRSQIRYVLERCLEEEPTKQKLLLNVIKEETISHQDLYEITLSVPQNALPPFRFLVARCSWSLPPPKCPYDNYQRSPLLEERLKVLRQRHEQKRYRELIQDLPSFTPNEASMAVNFQSFWEQLTLGLQVLTSMVTGFIFGYYVAWKLTKNQTIALVWGLVAFICAMFVDVFLIITGLLAKDMMTLRTTKSKKNK</sequence>
<evidence type="ECO:0000256" key="6">
    <source>
        <dbReference type="ARBA" id="ARBA00022840"/>
    </source>
</evidence>
<dbReference type="GO" id="GO:0016020">
    <property type="term" value="C:membrane"/>
    <property type="evidence" value="ECO:0007669"/>
    <property type="project" value="UniProtKB-SubCell"/>
</dbReference>
<dbReference type="Proteomes" id="UP000030680">
    <property type="component" value="Unassembled WGS sequence"/>
</dbReference>
<dbReference type="GO" id="GO:0005524">
    <property type="term" value="F:ATP binding"/>
    <property type="evidence" value="ECO:0007669"/>
    <property type="project" value="UniProtKB-KW"/>
</dbReference>
<dbReference type="Gene3D" id="3.40.50.300">
    <property type="entry name" value="P-loop containing nucleotide triphosphate hydrolases"/>
    <property type="match status" value="1"/>
</dbReference>
<dbReference type="Pfam" id="PF00664">
    <property type="entry name" value="ABC_membrane"/>
    <property type="match status" value="1"/>
</dbReference>
<dbReference type="SUPFAM" id="SSF52540">
    <property type="entry name" value="P-loop containing nucleoside triphosphate hydrolases"/>
    <property type="match status" value="1"/>
</dbReference>
<dbReference type="Pfam" id="PF00005">
    <property type="entry name" value="ABC_tran"/>
    <property type="match status" value="1"/>
</dbReference>
<keyword evidence="14" id="KW-1185">Reference proteome</keyword>
<evidence type="ECO:0000256" key="10">
    <source>
        <dbReference type="SAM" id="Phobius"/>
    </source>
</evidence>
<evidence type="ECO:0000256" key="7">
    <source>
        <dbReference type="ARBA" id="ARBA00022989"/>
    </source>
</evidence>
<dbReference type="InterPro" id="IPR039421">
    <property type="entry name" value="Type_1_exporter"/>
</dbReference>
<feature type="domain" description="ABC transmembrane type-1" evidence="12">
    <location>
        <begin position="105"/>
        <end position="401"/>
    </location>
</feature>
<evidence type="ECO:0000259" key="12">
    <source>
        <dbReference type="PROSITE" id="PS50929"/>
    </source>
</evidence>
<evidence type="ECO:0000313" key="13">
    <source>
        <dbReference type="EMBL" id="EME29545.1"/>
    </source>
</evidence>
<dbReference type="FunFam" id="3.40.50.300:FF:000287">
    <property type="entry name" value="Multidrug ABC transporter ATP-binding protein"/>
    <property type="match status" value="1"/>
</dbReference>
<evidence type="ECO:0000256" key="5">
    <source>
        <dbReference type="ARBA" id="ARBA00022741"/>
    </source>
</evidence>
<dbReference type="InterPro" id="IPR003439">
    <property type="entry name" value="ABC_transporter-like_ATP-bd"/>
</dbReference>
<evidence type="ECO:0000259" key="11">
    <source>
        <dbReference type="PROSITE" id="PS50893"/>
    </source>
</evidence>
<dbReference type="GeneID" id="17088331"/>
<dbReference type="CDD" id="cd18560">
    <property type="entry name" value="ABC_6TM_ATM1_ABCB7_HMT1_ABCB6"/>
    <property type="match status" value="1"/>
</dbReference>
<feature type="transmembrane region" description="Helical" evidence="10">
    <location>
        <begin position="814"/>
        <end position="833"/>
    </location>
</feature>
<comment type="subcellular location">
    <subcellularLocation>
        <location evidence="1">Membrane</location>
        <topology evidence="1">Multi-pass membrane protein</topology>
    </subcellularLocation>
</comment>
<feature type="transmembrane region" description="Helical" evidence="10">
    <location>
        <begin position="104"/>
        <end position="124"/>
    </location>
</feature>
<dbReference type="KEGG" id="gsl:Gasu_29880"/>
<evidence type="ECO:0000256" key="9">
    <source>
        <dbReference type="ARBA" id="ARBA00024363"/>
    </source>
</evidence>
<feature type="transmembrane region" description="Helical" evidence="10">
    <location>
        <begin position="144"/>
        <end position="164"/>
    </location>
</feature>
<keyword evidence="3" id="KW-0813">Transport</keyword>
<dbReference type="RefSeq" id="XP_005706065.1">
    <property type="nucleotide sequence ID" value="XM_005706008.1"/>
</dbReference>
<gene>
    <name evidence="13" type="ORF">Gasu_29880</name>
</gene>
<keyword evidence="5" id="KW-0547">Nucleotide-binding</keyword>
<dbReference type="InterPro" id="IPR021013">
    <property type="entry name" value="ATPase_Vma12"/>
</dbReference>
<comment type="similarity">
    <text evidence="9">Belongs to the ABC transporter superfamily. ABCB family. Heavy Metal importer (TC 3.A.1.210) subfamily.</text>
</comment>
<feature type="domain" description="ABC transporter" evidence="11">
    <location>
        <begin position="435"/>
        <end position="669"/>
    </location>
</feature>
<dbReference type="OrthoDB" id="6500128at2759"/>
<dbReference type="SUPFAM" id="SSF90123">
    <property type="entry name" value="ABC transporter transmembrane region"/>
    <property type="match status" value="1"/>
</dbReference>
<keyword evidence="4 10" id="KW-0812">Transmembrane</keyword>
<evidence type="ECO:0000256" key="8">
    <source>
        <dbReference type="ARBA" id="ARBA00023136"/>
    </source>
</evidence>
<dbReference type="GO" id="GO:0016887">
    <property type="term" value="F:ATP hydrolysis activity"/>
    <property type="evidence" value="ECO:0007669"/>
    <property type="project" value="InterPro"/>
</dbReference>
<dbReference type="GO" id="GO:0140359">
    <property type="term" value="F:ABC-type transporter activity"/>
    <property type="evidence" value="ECO:0007669"/>
    <property type="project" value="InterPro"/>
</dbReference>
<dbReference type="InterPro" id="IPR003593">
    <property type="entry name" value="AAA+_ATPase"/>
</dbReference>
<keyword evidence="8 10" id="KW-0472">Membrane</keyword>